<name>A0A1M6MIC2_9BACT</name>
<dbReference type="STRING" id="1123071.SAMN02745181_2739"/>
<proteinExistence type="predicted"/>
<sequence>MPATSLVRSPKYLLISFTCILALSTPVSLGYQWHLSSSQDKTKGKWQVAQDYAREKGVEIDINAYIDSKKGNGVALIDGHPWLKEVFSNTDHVSSGLTELPALPNGVPILDRDHNKNILLIRERLTIPTKEKLSDREVIERLQEALTPCNQDLDRLKQAIMESSDLGTESLKAAKGSVNYHFRVKLMHDLLLTKAYCTLMLGGNDCSDFQAACKLRELYSNHGVGSLLETTVNIAIKLRTESTANAYAYSPQAKTNTVKQLVAILPSKPNHLNFKLIIRSELAAVSVIWADMHEDVKKGRNPLYPDSSPMPEHVFLEIRSDFIRFYIDYLIKPDETAVDIQPSDLEPIAGDLDPRVRNLKPHSRQMITDIMDGMDKHYHIYLKSDMQLGLKRLALASRLYQLENGQYPKTLSQITPKYLTKLPTIPHTGTPFSYHPPASPSSLPNFTGSLTFGSKRIEVDWLHPVKD</sequence>
<evidence type="ECO:0000313" key="2">
    <source>
        <dbReference type="Proteomes" id="UP000184510"/>
    </source>
</evidence>
<organism evidence="1 2">
    <name type="scientific">Rubritalea squalenifaciens DSM 18772</name>
    <dbReference type="NCBI Taxonomy" id="1123071"/>
    <lineage>
        <taxon>Bacteria</taxon>
        <taxon>Pseudomonadati</taxon>
        <taxon>Verrucomicrobiota</taxon>
        <taxon>Verrucomicrobiia</taxon>
        <taxon>Verrucomicrobiales</taxon>
        <taxon>Rubritaleaceae</taxon>
        <taxon>Rubritalea</taxon>
    </lineage>
</organism>
<evidence type="ECO:0000313" key="1">
    <source>
        <dbReference type="EMBL" id="SHJ83070.1"/>
    </source>
</evidence>
<dbReference type="Proteomes" id="UP000184510">
    <property type="component" value="Unassembled WGS sequence"/>
</dbReference>
<protein>
    <submittedName>
        <fullName evidence="1">Uncharacterized protein</fullName>
    </submittedName>
</protein>
<reference evidence="1 2" key="1">
    <citation type="submission" date="2016-11" db="EMBL/GenBank/DDBJ databases">
        <authorList>
            <person name="Jaros S."/>
            <person name="Januszkiewicz K."/>
            <person name="Wedrychowicz H."/>
        </authorList>
    </citation>
    <scope>NUCLEOTIDE SEQUENCE [LARGE SCALE GENOMIC DNA]</scope>
    <source>
        <strain evidence="1 2">DSM 18772</strain>
    </source>
</reference>
<keyword evidence="2" id="KW-1185">Reference proteome</keyword>
<dbReference type="EMBL" id="FQYR01000004">
    <property type="protein sequence ID" value="SHJ83070.1"/>
    <property type="molecule type" value="Genomic_DNA"/>
</dbReference>
<accession>A0A1M6MIC2</accession>
<dbReference type="RefSeq" id="WP_143184303.1">
    <property type="nucleotide sequence ID" value="NZ_FQYR01000004.1"/>
</dbReference>
<dbReference type="InParanoid" id="A0A1M6MIC2"/>
<dbReference type="AlphaFoldDB" id="A0A1M6MIC2"/>
<gene>
    <name evidence="1" type="ORF">SAMN02745181_2739</name>
</gene>